<dbReference type="Pfam" id="PF06772">
    <property type="entry name" value="LtrA"/>
    <property type="match status" value="1"/>
</dbReference>
<feature type="transmembrane region" description="Helical" evidence="1">
    <location>
        <begin position="209"/>
        <end position="228"/>
    </location>
</feature>
<protein>
    <recommendedName>
        <fullName evidence="4">Low temperature requirement protein A</fullName>
    </recommendedName>
</protein>
<evidence type="ECO:0008006" key="4">
    <source>
        <dbReference type="Google" id="ProtNLM"/>
    </source>
</evidence>
<name>E5XSJ8_SEGRC</name>
<dbReference type="Proteomes" id="UP000004816">
    <property type="component" value="Unassembled WGS sequence"/>
</dbReference>
<dbReference type="eggNOG" id="COG4292">
    <property type="taxonomic scope" value="Bacteria"/>
</dbReference>
<feature type="transmembrane region" description="Helical" evidence="1">
    <location>
        <begin position="88"/>
        <end position="109"/>
    </location>
</feature>
<keyword evidence="3" id="KW-1185">Reference proteome</keyword>
<dbReference type="InterPro" id="IPR010640">
    <property type="entry name" value="Low_temperature_requirement_A"/>
</dbReference>
<proteinExistence type="predicted"/>
<dbReference type="HOGENOM" id="CLU_045667_0_0_11"/>
<evidence type="ECO:0000256" key="1">
    <source>
        <dbReference type="SAM" id="Phobius"/>
    </source>
</evidence>
<dbReference type="AlphaFoldDB" id="E5XSJ8"/>
<dbReference type="STRING" id="679197.HMPREF9336_02470"/>
<dbReference type="EMBL" id="ACZI02000002">
    <property type="protein sequence ID" value="EFV12675.1"/>
    <property type="molecule type" value="Genomic_DNA"/>
</dbReference>
<feature type="transmembrane region" description="Helical" evidence="1">
    <location>
        <begin position="308"/>
        <end position="329"/>
    </location>
</feature>
<evidence type="ECO:0000313" key="3">
    <source>
        <dbReference type="Proteomes" id="UP000004816"/>
    </source>
</evidence>
<evidence type="ECO:0000313" key="2">
    <source>
        <dbReference type="EMBL" id="EFV12675.1"/>
    </source>
</evidence>
<accession>E5XSJ8</accession>
<sequence>MNSPLLSGLRRMTARDPEEEHRAATPLELLFDLCFVVAVSGAAHYLEHHIAQGDWRHGLIGFFQVFFAVWWGWLNFSWFASAFDADDALYRITTMVQIAGALIVAAGAFDADRLGGPVIVAGYGVMRLALVAQWLRVAVSEPAYRVTAIRYAVGIVAAQALWFIMLEALGSPIFSWYFWIGAAFEILVPTWAEQTKPTPWHPHHISERYGLFTIIVLGEAVSGSATAIREGMAEEHVLSNALILSASAIVILFAMWWLYFERPAHNQLNNLRTSMTWGFGHYWIYASGAAVGAAIGVLSEHLAAREHILLNSLALTVPVAVYVLGVWLLQFDRSTTTALTSACFPVTAALVLASSFTPWPEVLTAVLLTSLVSLLNILCEPQTATADEGGSEDAALPC</sequence>
<gene>
    <name evidence="2" type="ORF">HMPREF9336_02470</name>
</gene>
<keyword evidence="1" id="KW-0472">Membrane</keyword>
<feature type="transmembrane region" description="Helical" evidence="1">
    <location>
        <begin position="281"/>
        <end position="302"/>
    </location>
</feature>
<keyword evidence="1" id="KW-0812">Transmembrane</keyword>
<reference evidence="2 3" key="1">
    <citation type="journal article" date="2011" name="Stand. Genomic Sci.">
        <title>High quality draft genome sequence of Segniliparus rugosus CDC 945(T)= (ATCC BAA-974(T)).</title>
        <authorList>
            <person name="Earl A.M."/>
            <person name="Desjardins C.A."/>
            <person name="Fitzgerald M.G."/>
            <person name="Arachchi H.M."/>
            <person name="Zeng Q."/>
            <person name="Mehta T."/>
            <person name="Griggs A."/>
            <person name="Birren B.W."/>
            <person name="Toney N.C."/>
            <person name="Carr J."/>
            <person name="Posey J."/>
            <person name="Butler W.R."/>
        </authorList>
    </citation>
    <scope>NUCLEOTIDE SEQUENCE [LARGE SCALE GENOMIC DNA]</scope>
    <source>
        <strain evidence="3">ATCC BAA-974 / DSM 45345 / CCUG 50838 / CIP 108380 / JCM 13579 / CDC 945</strain>
    </source>
</reference>
<feature type="transmembrane region" description="Helical" evidence="1">
    <location>
        <begin position="171"/>
        <end position="188"/>
    </location>
</feature>
<keyword evidence="1" id="KW-1133">Transmembrane helix</keyword>
<dbReference type="PANTHER" id="PTHR36840">
    <property type="entry name" value="BLL5714 PROTEIN"/>
    <property type="match status" value="1"/>
</dbReference>
<feature type="transmembrane region" description="Helical" evidence="1">
    <location>
        <begin position="362"/>
        <end position="379"/>
    </location>
</feature>
<feature type="transmembrane region" description="Helical" evidence="1">
    <location>
        <begin position="58"/>
        <end position="76"/>
    </location>
</feature>
<dbReference type="PANTHER" id="PTHR36840:SF1">
    <property type="entry name" value="BLL5714 PROTEIN"/>
    <property type="match status" value="1"/>
</dbReference>
<dbReference type="OrthoDB" id="7698234at2"/>
<comment type="caution">
    <text evidence="2">The sequence shown here is derived from an EMBL/GenBank/DDBJ whole genome shotgun (WGS) entry which is preliminary data.</text>
</comment>
<organism evidence="2 3">
    <name type="scientific">Segniliparus rugosus (strain ATCC BAA-974 / DSM 45345 / CCUG 50838 / CIP 108380 / JCM 13579 / CDC 945)</name>
    <dbReference type="NCBI Taxonomy" id="679197"/>
    <lineage>
        <taxon>Bacteria</taxon>
        <taxon>Bacillati</taxon>
        <taxon>Actinomycetota</taxon>
        <taxon>Actinomycetes</taxon>
        <taxon>Mycobacteriales</taxon>
        <taxon>Segniliparaceae</taxon>
        <taxon>Segniliparus</taxon>
    </lineage>
</organism>
<feature type="transmembrane region" description="Helical" evidence="1">
    <location>
        <begin position="115"/>
        <end position="135"/>
    </location>
</feature>
<feature type="transmembrane region" description="Helical" evidence="1">
    <location>
        <begin position="240"/>
        <end position="260"/>
    </location>
</feature>
<dbReference type="RefSeq" id="WP_007470819.1">
    <property type="nucleotide sequence ID" value="NZ_KI391953.1"/>
</dbReference>